<name>A0A9K3LBH4_9STRA</name>
<evidence type="ECO:0000256" key="2">
    <source>
        <dbReference type="SAM" id="Phobius"/>
    </source>
</evidence>
<accession>A0A9K3LBH4</accession>
<keyword evidence="2" id="KW-0812">Transmembrane</keyword>
<feature type="transmembrane region" description="Helical" evidence="2">
    <location>
        <begin position="53"/>
        <end position="76"/>
    </location>
</feature>
<dbReference type="Pfam" id="PF01764">
    <property type="entry name" value="Lipase_3"/>
    <property type="match status" value="1"/>
</dbReference>
<keyword evidence="5" id="KW-1185">Reference proteome</keyword>
<evidence type="ECO:0000259" key="3">
    <source>
        <dbReference type="Pfam" id="PF01764"/>
    </source>
</evidence>
<protein>
    <submittedName>
        <fullName evidence="4">Lipase class 3</fullName>
    </submittedName>
</protein>
<gene>
    <name evidence="4" type="ORF">IV203_015741</name>
</gene>
<dbReference type="GO" id="GO:0006629">
    <property type="term" value="P:lipid metabolic process"/>
    <property type="evidence" value="ECO:0007669"/>
    <property type="project" value="InterPro"/>
</dbReference>
<dbReference type="InterPro" id="IPR051218">
    <property type="entry name" value="Sec_MonoDiacylglyc_Lipase"/>
</dbReference>
<dbReference type="OrthoDB" id="194358at2759"/>
<reference evidence="4" key="2">
    <citation type="submission" date="2021-04" db="EMBL/GenBank/DDBJ databases">
        <authorList>
            <person name="Podell S."/>
        </authorList>
    </citation>
    <scope>NUCLEOTIDE SEQUENCE</scope>
    <source>
        <strain evidence="4">Hildebrandi</strain>
    </source>
</reference>
<organism evidence="4 5">
    <name type="scientific">Nitzschia inconspicua</name>
    <dbReference type="NCBI Taxonomy" id="303405"/>
    <lineage>
        <taxon>Eukaryota</taxon>
        <taxon>Sar</taxon>
        <taxon>Stramenopiles</taxon>
        <taxon>Ochrophyta</taxon>
        <taxon>Bacillariophyta</taxon>
        <taxon>Bacillariophyceae</taxon>
        <taxon>Bacillariophycidae</taxon>
        <taxon>Bacillariales</taxon>
        <taxon>Bacillariaceae</taxon>
        <taxon>Nitzschia</taxon>
    </lineage>
</organism>
<dbReference type="PANTHER" id="PTHR45856:SF24">
    <property type="entry name" value="FUNGAL LIPASE-LIKE DOMAIN-CONTAINING PROTEIN"/>
    <property type="match status" value="1"/>
</dbReference>
<dbReference type="InterPro" id="IPR002921">
    <property type="entry name" value="Fungal_lipase-type"/>
</dbReference>
<sequence length="421" mass="47832">MVHRFPHTTLCCMSIGIKQRKIPQQSVCRRYSSLAASKNKVEQRQHHEHQQRYLFPPVTVFLSSVLVTSIGISWYVREWRENKLQELQFVDSSAEGTSDSSSSSSPQQLPRSAQEILQVVERTGLMGRPGAKSVKDELEDIRQWHVERGYKGGLVLRELLQPLFEHRSDPNQDISDNEMQQQNNNNGIITLEDLANPNLARRECYYLYYEITPNGEIKHDIFCRGTTLSIDIWTSLTTWMEYDQQLDCRVHMGFNRQATHILEDILPLMAPPGPRTTVRVSGHSLGGAVAYLLAAKLKLKGYRVTEVTGVEAPRVCASREAAEKLQSLLPNDTLRIENDTDPVPLLPPFGHCVGNKLYLVDSMGKAAYLTTNDTVQDKSWTDSVFINTRLWEIVSSRGQTHRIRYILPQLTEALGQSNDTQ</sequence>
<feature type="compositionally biased region" description="Low complexity" evidence="1">
    <location>
        <begin position="92"/>
        <end position="105"/>
    </location>
</feature>
<reference evidence="4" key="1">
    <citation type="journal article" date="2021" name="Sci. Rep.">
        <title>Diploid genomic architecture of Nitzschia inconspicua, an elite biomass production diatom.</title>
        <authorList>
            <person name="Oliver A."/>
            <person name="Podell S."/>
            <person name="Pinowska A."/>
            <person name="Traller J.C."/>
            <person name="Smith S.R."/>
            <person name="McClure R."/>
            <person name="Beliaev A."/>
            <person name="Bohutskyi P."/>
            <person name="Hill E.A."/>
            <person name="Rabines A."/>
            <person name="Zheng H."/>
            <person name="Allen L.Z."/>
            <person name="Kuo A."/>
            <person name="Grigoriev I.V."/>
            <person name="Allen A.E."/>
            <person name="Hazlebeck D."/>
            <person name="Allen E.E."/>
        </authorList>
    </citation>
    <scope>NUCLEOTIDE SEQUENCE</scope>
    <source>
        <strain evidence="4">Hildebrandi</strain>
    </source>
</reference>
<evidence type="ECO:0000313" key="5">
    <source>
        <dbReference type="Proteomes" id="UP000693970"/>
    </source>
</evidence>
<dbReference type="EMBL" id="JAGRRH010000014">
    <property type="protein sequence ID" value="KAG7359152.1"/>
    <property type="molecule type" value="Genomic_DNA"/>
</dbReference>
<dbReference type="PANTHER" id="PTHR45856">
    <property type="entry name" value="ALPHA/BETA-HYDROLASES SUPERFAMILY PROTEIN"/>
    <property type="match status" value="1"/>
</dbReference>
<evidence type="ECO:0000313" key="4">
    <source>
        <dbReference type="EMBL" id="KAG7359152.1"/>
    </source>
</evidence>
<keyword evidence="2" id="KW-0472">Membrane</keyword>
<dbReference type="CDD" id="cd00519">
    <property type="entry name" value="Lipase_3"/>
    <property type="match status" value="1"/>
</dbReference>
<proteinExistence type="predicted"/>
<dbReference type="AlphaFoldDB" id="A0A9K3LBH4"/>
<feature type="region of interest" description="Disordered" evidence="1">
    <location>
        <begin position="91"/>
        <end position="113"/>
    </location>
</feature>
<comment type="caution">
    <text evidence="4">The sequence shown here is derived from an EMBL/GenBank/DDBJ whole genome shotgun (WGS) entry which is preliminary data.</text>
</comment>
<keyword evidence="2" id="KW-1133">Transmembrane helix</keyword>
<feature type="domain" description="Fungal lipase-type" evidence="3">
    <location>
        <begin position="222"/>
        <end position="349"/>
    </location>
</feature>
<dbReference type="Proteomes" id="UP000693970">
    <property type="component" value="Unassembled WGS sequence"/>
</dbReference>
<evidence type="ECO:0000256" key="1">
    <source>
        <dbReference type="SAM" id="MobiDB-lite"/>
    </source>
</evidence>